<feature type="region of interest" description="Disordered" evidence="1">
    <location>
        <begin position="1"/>
        <end position="42"/>
    </location>
</feature>
<proteinExistence type="predicted"/>
<dbReference type="EMBL" id="JACEIQ010000009">
    <property type="protein sequence ID" value="MBA4494645.1"/>
    <property type="molecule type" value="Genomic_DNA"/>
</dbReference>
<accession>A0A7W2A8H5</accession>
<dbReference type="RefSeq" id="WP_181751893.1">
    <property type="nucleotide sequence ID" value="NZ_JACEIQ010000009.1"/>
</dbReference>
<reference evidence="2 3" key="1">
    <citation type="submission" date="2020-07" db="EMBL/GenBank/DDBJ databases">
        <authorList>
            <person name="Feng H."/>
        </authorList>
    </citation>
    <scope>NUCLEOTIDE SEQUENCE [LARGE SCALE GENOMIC DNA]</scope>
    <source>
        <strain evidence="3">s-10</strain>
    </source>
</reference>
<evidence type="ECO:0000256" key="1">
    <source>
        <dbReference type="SAM" id="MobiDB-lite"/>
    </source>
</evidence>
<dbReference type="Proteomes" id="UP000535491">
    <property type="component" value="Unassembled WGS sequence"/>
</dbReference>
<organism evidence="2 3">
    <name type="scientific">Paenactinomyces guangxiensis</name>
    <dbReference type="NCBI Taxonomy" id="1490290"/>
    <lineage>
        <taxon>Bacteria</taxon>
        <taxon>Bacillati</taxon>
        <taxon>Bacillota</taxon>
        <taxon>Bacilli</taxon>
        <taxon>Bacillales</taxon>
        <taxon>Thermoactinomycetaceae</taxon>
        <taxon>Paenactinomyces</taxon>
    </lineage>
</organism>
<gene>
    <name evidence="2" type="ORF">H1191_10040</name>
</gene>
<evidence type="ECO:0000313" key="3">
    <source>
        <dbReference type="Proteomes" id="UP000535491"/>
    </source>
</evidence>
<evidence type="ECO:0000313" key="2">
    <source>
        <dbReference type="EMBL" id="MBA4494645.1"/>
    </source>
</evidence>
<feature type="compositionally biased region" description="Basic residues" evidence="1">
    <location>
        <begin position="8"/>
        <end position="17"/>
    </location>
</feature>
<comment type="caution">
    <text evidence="2">The sequence shown here is derived from an EMBL/GenBank/DDBJ whole genome shotgun (WGS) entry which is preliminary data.</text>
</comment>
<dbReference type="AlphaFoldDB" id="A0A7W2A8H5"/>
<sequence>MNKDNRRGRDRKRRRRGKIDLEAISTPRAQATQDQSNNAAINLIDNPKDTDIKIFERVSESGRGSQKVIND</sequence>
<name>A0A7W2A8H5_9BACL</name>
<feature type="compositionally biased region" description="Polar residues" evidence="1">
    <location>
        <begin position="27"/>
        <end position="40"/>
    </location>
</feature>
<protein>
    <submittedName>
        <fullName evidence="2">Uncharacterized protein</fullName>
    </submittedName>
</protein>
<keyword evidence="3" id="KW-1185">Reference proteome</keyword>